<reference evidence="3 4" key="1">
    <citation type="journal article" date="2018" name="Int. J. Syst. Evol. Microbiol.">
        <title>Mesosutterella multiformis gen. nov., sp. nov., a member of the family Sutterellaceae and Sutterella megalosphaeroides sp. nov., isolated from human faeces.</title>
        <authorList>
            <person name="Sakamoto M."/>
            <person name="Ikeyama N."/>
            <person name="Kunihiro T."/>
            <person name="Iino T."/>
            <person name="Yuki M."/>
            <person name="Ohkuma M."/>
        </authorList>
    </citation>
    <scope>NUCLEOTIDE SEQUENCE [LARGE SCALE GENOMIC DNA]</scope>
    <source>
        <strain evidence="3 4">4NBBH2</strain>
    </source>
</reference>
<gene>
    <name evidence="3" type="ORF">MESMUL_20240</name>
</gene>
<proteinExistence type="predicted"/>
<dbReference type="RefSeq" id="WP_170135156.1">
    <property type="nucleotide sequence ID" value="NZ_BGZJ01000002.1"/>
</dbReference>
<evidence type="ECO:0000256" key="1">
    <source>
        <dbReference type="ARBA" id="ARBA00022747"/>
    </source>
</evidence>
<dbReference type="InterPro" id="IPR044946">
    <property type="entry name" value="Restrct_endonuc_typeI_TRD_sf"/>
</dbReference>
<protein>
    <recommendedName>
        <fullName evidence="5">Type I restriction modification DNA specificity domain-containing protein</fullName>
    </recommendedName>
</protein>
<evidence type="ECO:0000313" key="4">
    <source>
        <dbReference type="Proteomes" id="UP000266091"/>
    </source>
</evidence>
<dbReference type="AlphaFoldDB" id="A0A388SGV8"/>
<accession>A0A388SGV8</accession>
<dbReference type="Proteomes" id="UP000266091">
    <property type="component" value="Unassembled WGS sequence"/>
</dbReference>
<evidence type="ECO:0000256" key="2">
    <source>
        <dbReference type="ARBA" id="ARBA00023125"/>
    </source>
</evidence>
<dbReference type="InterPro" id="IPR052021">
    <property type="entry name" value="Type-I_RS_S_subunit"/>
</dbReference>
<dbReference type="PANTHER" id="PTHR30408:SF12">
    <property type="entry name" value="TYPE I RESTRICTION ENZYME MJAVIII SPECIFICITY SUBUNIT"/>
    <property type="match status" value="1"/>
</dbReference>
<sequence length="196" mass="21920">METNSSAKFDKNDVLSISGDYGVVNQIAFQGRSFASNSVVKYGVLHNEDIVYTKSPLKANPYGIIKTNKGKAGIVSPLYAIYHPKNNLVPSFVQSYFEQNERLNNYLRPLVNKGAKNNMLISNEKAISGKVIFPSRKEQEKISALLERVDSLLTLHQRQQNGGYLWLENSAKQVCFAIITASGYRSTKKALSDQLR</sequence>
<dbReference type="Gene3D" id="3.90.220.20">
    <property type="entry name" value="DNA methylase specificity domains"/>
    <property type="match status" value="1"/>
</dbReference>
<dbReference type="EMBL" id="BGZJ01000002">
    <property type="protein sequence ID" value="GBO94670.1"/>
    <property type="molecule type" value="Genomic_DNA"/>
</dbReference>
<evidence type="ECO:0008006" key="5">
    <source>
        <dbReference type="Google" id="ProtNLM"/>
    </source>
</evidence>
<comment type="caution">
    <text evidence="3">The sequence shown here is derived from an EMBL/GenBank/DDBJ whole genome shotgun (WGS) entry which is preliminary data.</text>
</comment>
<dbReference type="GO" id="GO:0009307">
    <property type="term" value="P:DNA restriction-modification system"/>
    <property type="evidence" value="ECO:0007669"/>
    <property type="project" value="UniProtKB-KW"/>
</dbReference>
<dbReference type="PANTHER" id="PTHR30408">
    <property type="entry name" value="TYPE-1 RESTRICTION ENZYME ECOKI SPECIFICITY PROTEIN"/>
    <property type="match status" value="1"/>
</dbReference>
<keyword evidence="1" id="KW-0680">Restriction system</keyword>
<dbReference type="SUPFAM" id="SSF116734">
    <property type="entry name" value="DNA methylase specificity domain"/>
    <property type="match status" value="1"/>
</dbReference>
<evidence type="ECO:0000313" key="3">
    <source>
        <dbReference type="EMBL" id="GBO94670.1"/>
    </source>
</evidence>
<organism evidence="3 4">
    <name type="scientific">Mesosutterella multiformis</name>
    <dbReference type="NCBI Taxonomy" id="2259133"/>
    <lineage>
        <taxon>Bacteria</taxon>
        <taxon>Pseudomonadati</taxon>
        <taxon>Pseudomonadota</taxon>
        <taxon>Betaproteobacteria</taxon>
        <taxon>Burkholderiales</taxon>
        <taxon>Sutterellaceae</taxon>
        <taxon>Mesosutterella</taxon>
    </lineage>
</organism>
<name>A0A388SGV8_9BURK</name>
<dbReference type="GO" id="GO:0003677">
    <property type="term" value="F:DNA binding"/>
    <property type="evidence" value="ECO:0007669"/>
    <property type="project" value="UniProtKB-KW"/>
</dbReference>
<keyword evidence="2" id="KW-0238">DNA-binding</keyword>
<keyword evidence="4" id="KW-1185">Reference proteome</keyword>